<dbReference type="Pfam" id="PF00072">
    <property type="entry name" value="Response_reg"/>
    <property type="match status" value="1"/>
</dbReference>
<dbReference type="PANTHER" id="PTHR45339">
    <property type="entry name" value="HYBRID SIGNAL TRANSDUCTION HISTIDINE KINASE J"/>
    <property type="match status" value="1"/>
</dbReference>
<evidence type="ECO:0000256" key="4">
    <source>
        <dbReference type="ARBA" id="ARBA00022692"/>
    </source>
</evidence>
<dbReference type="SUPFAM" id="SSF52172">
    <property type="entry name" value="CheY-like"/>
    <property type="match status" value="1"/>
</dbReference>
<evidence type="ECO:0000256" key="6">
    <source>
        <dbReference type="ARBA" id="ARBA00022840"/>
    </source>
</evidence>
<feature type="modified residue" description="4-aspartylphosphate" evidence="10">
    <location>
        <position position="91"/>
    </location>
</feature>
<keyword evidence="4" id="KW-0812">Transmembrane</keyword>
<dbReference type="InterPro" id="IPR036641">
    <property type="entry name" value="HPT_dom_sf"/>
</dbReference>
<name>A0ABS2JTR9_9GAMM</name>
<dbReference type="CDD" id="cd17546">
    <property type="entry name" value="REC_hyHK_CKI1_RcsC-like"/>
    <property type="match status" value="1"/>
</dbReference>
<evidence type="ECO:0000256" key="3">
    <source>
        <dbReference type="ARBA" id="ARBA00022553"/>
    </source>
</evidence>
<evidence type="ECO:0000313" key="12">
    <source>
        <dbReference type="EMBL" id="MBM7121463.1"/>
    </source>
</evidence>
<evidence type="ECO:0000256" key="5">
    <source>
        <dbReference type="ARBA" id="ARBA00022741"/>
    </source>
</evidence>
<evidence type="ECO:0000256" key="8">
    <source>
        <dbReference type="ARBA" id="ARBA00023012"/>
    </source>
</evidence>
<dbReference type="PROSITE" id="PS50110">
    <property type="entry name" value="RESPONSE_REGULATORY"/>
    <property type="match status" value="1"/>
</dbReference>
<accession>A0ABS2JTR9</accession>
<dbReference type="Proteomes" id="UP001430065">
    <property type="component" value="Unassembled WGS sequence"/>
</dbReference>
<feature type="domain" description="Response regulatory" evidence="11">
    <location>
        <begin position="42"/>
        <end position="160"/>
    </location>
</feature>
<dbReference type="PANTHER" id="PTHR45339:SF1">
    <property type="entry name" value="HYBRID SIGNAL TRANSDUCTION HISTIDINE KINASE J"/>
    <property type="match status" value="1"/>
</dbReference>
<keyword evidence="7" id="KW-1133">Transmembrane helix</keyword>
<comment type="caution">
    <text evidence="12">The sequence shown here is derived from an EMBL/GenBank/DDBJ whole genome shotgun (WGS) entry which is preliminary data.</text>
</comment>
<evidence type="ECO:0000256" key="10">
    <source>
        <dbReference type="PROSITE-ProRule" id="PRU00169"/>
    </source>
</evidence>
<proteinExistence type="predicted"/>
<gene>
    <name evidence="12" type="ORF">ISP20_09890</name>
</gene>
<reference evidence="12 13" key="1">
    <citation type="submission" date="2020-10" db="EMBL/GenBank/DDBJ databases">
        <title>Phylogeny of dyella-like bacteria.</title>
        <authorList>
            <person name="Fu J."/>
        </authorList>
    </citation>
    <scope>NUCLEOTIDE SEQUENCE [LARGE SCALE GENOMIC DNA]</scope>
    <source>
        <strain evidence="12 13">THG-B117</strain>
    </source>
</reference>
<dbReference type="SUPFAM" id="SSF47226">
    <property type="entry name" value="Histidine-containing phosphotransfer domain, HPT domain"/>
    <property type="match status" value="1"/>
</dbReference>
<keyword evidence="5" id="KW-0547">Nucleotide-binding</keyword>
<dbReference type="Gene3D" id="3.40.50.2300">
    <property type="match status" value="1"/>
</dbReference>
<evidence type="ECO:0000313" key="13">
    <source>
        <dbReference type="Proteomes" id="UP001430065"/>
    </source>
</evidence>
<keyword evidence="2" id="KW-1003">Cell membrane</keyword>
<sequence length="273" mass="29899">MMLCGSPLLWRSTVDACRITLGLSARVSQQAFNTAPGARAIHVLVAEDHPINRAVIERQLDLLGYVHTVVEDGQQAWDALANSRFDLLITDCHMPVLDGYALAQRIRRQEEETGAHLPIIALSASALPEEVDKCHRTGMDDFLAKPVQLEELQKKIASFANDIAREQKASETARSDQLTYLSDVFGSAGQLKILLEGLLEEGDADVARLDAAIVSGDEEQQRNLLHRLIGALRLIDPSVLEGSGGDSMSARRDAVVEQLAQIRAMVEELRESA</sequence>
<keyword evidence="13" id="KW-1185">Reference proteome</keyword>
<keyword evidence="6" id="KW-0067">ATP-binding</keyword>
<evidence type="ECO:0000259" key="11">
    <source>
        <dbReference type="PROSITE" id="PS50110"/>
    </source>
</evidence>
<evidence type="ECO:0000256" key="2">
    <source>
        <dbReference type="ARBA" id="ARBA00022475"/>
    </source>
</evidence>
<evidence type="ECO:0000256" key="9">
    <source>
        <dbReference type="ARBA" id="ARBA00023136"/>
    </source>
</evidence>
<evidence type="ECO:0000256" key="7">
    <source>
        <dbReference type="ARBA" id="ARBA00022989"/>
    </source>
</evidence>
<protein>
    <submittedName>
        <fullName evidence="12">Response regulator</fullName>
    </submittedName>
</protein>
<dbReference type="RefSeq" id="WP_204635852.1">
    <property type="nucleotide sequence ID" value="NZ_JADIKC010000003.1"/>
</dbReference>
<keyword evidence="9" id="KW-0472">Membrane</keyword>
<dbReference type="InterPro" id="IPR001789">
    <property type="entry name" value="Sig_transdc_resp-reg_receiver"/>
</dbReference>
<keyword evidence="8" id="KW-0902">Two-component regulatory system</keyword>
<comment type="subcellular location">
    <subcellularLocation>
        <location evidence="1">Cell membrane</location>
        <topology evidence="1">Multi-pass membrane protein</topology>
    </subcellularLocation>
</comment>
<dbReference type="EMBL" id="JADIKC010000003">
    <property type="protein sequence ID" value="MBM7121463.1"/>
    <property type="molecule type" value="Genomic_DNA"/>
</dbReference>
<organism evidence="12 13">
    <name type="scientific">Dyella kyungheensis</name>
    <dbReference type="NCBI Taxonomy" id="1242174"/>
    <lineage>
        <taxon>Bacteria</taxon>
        <taxon>Pseudomonadati</taxon>
        <taxon>Pseudomonadota</taxon>
        <taxon>Gammaproteobacteria</taxon>
        <taxon>Lysobacterales</taxon>
        <taxon>Rhodanobacteraceae</taxon>
        <taxon>Dyella</taxon>
    </lineage>
</organism>
<evidence type="ECO:0000256" key="1">
    <source>
        <dbReference type="ARBA" id="ARBA00004651"/>
    </source>
</evidence>
<dbReference type="SMART" id="SM00448">
    <property type="entry name" value="REC"/>
    <property type="match status" value="1"/>
</dbReference>
<keyword evidence="3 10" id="KW-0597">Phosphoprotein</keyword>
<dbReference type="InterPro" id="IPR011006">
    <property type="entry name" value="CheY-like_superfamily"/>
</dbReference>